<accession>A0A1E1F2N3</accession>
<reference evidence="1 2" key="1">
    <citation type="submission" date="2016-10" db="EMBL/GenBank/DDBJ databases">
        <title>Complete Genome Sequence of the Nonylphenol-Degrading Bacterium Sphingobium cloacae JCM 10874T.</title>
        <authorList>
            <person name="Ootsuka M."/>
            <person name="Nishizawa T."/>
            <person name="Ohta H."/>
        </authorList>
    </citation>
    <scope>NUCLEOTIDE SEQUENCE [LARGE SCALE GENOMIC DNA]</scope>
    <source>
        <strain evidence="1 2">JCM 10874</strain>
    </source>
</reference>
<evidence type="ECO:0000313" key="2">
    <source>
        <dbReference type="Proteomes" id="UP000218272"/>
    </source>
</evidence>
<dbReference type="AlphaFoldDB" id="A0A1E1F2N3"/>
<sequence>MTGLIDHRGQPLRREVLTREVAGPRIGGVRSPMTGYPGDGLNPVKLARILRAADMGDPLAYFELAEQIEERDPHYVGVLGTRKRSVAQIDATVDAASDDAGDVAIADRIREWIDRDELADETFDILDAIGKGDSFTEIVWDSSSGQWQPARLEWRDPRWFTYDPRDGRTPLLRGGEEGGGADSPLPPFKFIRHQVKAKSGLPVRSGIARIAAWGWMFKAFTQRDWAIFVQTYGQPVRIGKFRSGASDEDKDTLFRAVANIAGDCAAIIPDGMDIDFKESRNVGPGSDLYEKRADWLDRQTSKAVLGQTTTTDAVSGGHAVAKEHRLVQEDIETADCKGLSATLNRDLIRPWVDLEYGPQRKYPRLRIARPKAEDVSGLVSALQTLVPMGMRVQASEIRDKLGLSDPDAGAELLRAPASPSSIAQPSQQLIRALQAAQAPAATFPADAIGDRLADDADADIGEWLEQIEAMLSAANDLGEFAEMLRSAFPRLDAQRLAAKIGKGLTAAHAAGRFDVEEEADA</sequence>
<organism evidence="1 2">
    <name type="scientific">Sphingobium cloacae</name>
    <dbReference type="NCBI Taxonomy" id="120107"/>
    <lineage>
        <taxon>Bacteria</taxon>
        <taxon>Pseudomonadati</taxon>
        <taxon>Pseudomonadota</taxon>
        <taxon>Alphaproteobacteria</taxon>
        <taxon>Sphingomonadales</taxon>
        <taxon>Sphingomonadaceae</taxon>
        <taxon>Sphingobium</taxon>
    </lineage>
</organism>
<protein>
    <recommendedName>
        <fullName evidence="3">DUF935 domain-containing protein</fullName>
    </recommendedName>
</protein>
<evidence type="ECO:0000313" key="1">
    <source>
        <dbReference type="EMBL" id="BAV64774.1"/>
    </source>
</evidence>
<gene>
    <name evidence="1" type="ORF">SCLO_1017340</name>
</gene>
<evidence type="ECO:0008006" key="3">
    <source>
        <dbReference type="Google" id="ProtNLM"/>
    </source>
</evidence>
<name>A0A1E1F2N3_9SPHN</name>
<dbReference type="OrthoDB" id="9797300at2"/>
<dbReference type="EMBL" id="AP017655">
    <property type="protein sequence ID" value="BAV64774.1"/>
    <property type="molecule type" value="Genomic_DNA"/>
</dbReference>
<dbReference type="Proteomes" id="UP000218272">
    <property type="component" value="Chromosome SCLO_1"/>
</dbReference>
<dbReference type="Pfam" id="PF06074">
    <property type="entry name" value="Portal_Mu"/>
    <property type="match status" value="1"/>
</dbReference>
<keyword evidence="2" id="KW-1185">Reference proteome</keyword>
<dbReference type="KEGG" id="sclo:SCLO_1017340"/>
<dbReference type="RefSeq" id="WP_066517701.1">
    <property type="nucleotide sequence ID" value="NZ_AP017655.1"/>
</dbReference>
<dbReference type="InterPro" id="IPR009279">
    <property type="entry name" value="Portal_Mu"/>
</dbReference>
<proteinExistence type="predicted"/>